<protein>
    <submittedName>
        <fullName evidence="1">Uncharacterized protein</fullName>
    </submittedName>
</protein>
<organism evidence="1 2">
    <name type="scientific">Candidatus Buchananbacteria bacterium RIFCSPLOWO2_01_FULL_46_12</name>
    <dbReference type="NCBI Taxonomy" id="1797546"/>
    <lineage>
        <taxon>Bacteria</taxon>
        <taxon>Candidatus Buchananiibacteriota</taxon>
    </lineage>
</organism>
<gene>
    <name evidence="1" type="ORF">A3A24_03090</name>
</gene>
<dbReference type="EMBL" id="MHIP01000038">
    <property type="protein sequence ID" value="OGY54024.1"/>
    <property type="molecule type" value="Genomic_DNA"/>
</dbReference>
<comment type="caution">
    <text evidence="1">The sequence shown here is derived from an EMBL/GenBank/DDBJ whole genome shotgun (WGS) entry which is preliminary data.</text>
</comment>
<reference evidence="1 2" key="1">
    <citation type="journal article" date="2016" name="Nat. Commun.">
        <title>Thousands of microbial genomes shed light on interconnected biogeochemical processes in an aquifer system.</title>
        <authorList>
            <person name="Anantharaman K."/>
            <person name="Brown C.T."/>
            <person name="Hug L.A."/>
            <person name="Sharon I."/>
            <person name="Castelle C.J."/>
            <person name="Probst A.J."/>
            <person name="Thomas B.C."/>
            <person name="Singh A."/>
            <person name="Wilkins M.J."/>
            <person name="Karaoz U."/>
            <person name="Brodie E.L."/>
            <person name="Williams K.H."/>
            <person name="Hubbard S.S."/>
            <person name="Banfield J.F."/>
        </authorList>
    </citation>
    <scope>NUCLEOTIDE SEQUENCE [LARGE SCALE GENOMIC DNA]</scope>
</reference>
<proteinExistence type="predicted"/>
<evidence type="ECO:0000313" key="2">
    <source>
        <dbReference type="Proteomes" id="UP000176512"/>
    </source>
</evidence>
<dbReference type="AlphaFoldDB" id="A0A1G1YP00"/>
<accession>A0A1G1YP00</accession>
<evidence type="ECO:0000313" key="1">
    <source>
        <dbReference type="EMBL" id="OGY54024.1"/>
    </source>
</evidence>
<name>A0A1G1YP00_9BACT</name>
<dbReference type="Proteomes" id="UP000176512">
    <property type="component" value="Unassembled WGS sequence"/>
</dbReference>
<sequence length="572" mass="62000">MKFKSSLLILIVTLLIVGLYSTMTVYGQEEPSEKICGDSKVDKPNDDGVYERCDEGGETESCTAQCGQKLFGWGWGDTFGWLSLNSDNCNYLECDIPASVCQDAGNYYVQVEADTNQADDNLKGWAWSDNIGFVCFGASCDSTQICQFSGGSCNAADYGLAAPANGWRALVESKNENPEVFAGWGKVVNLGDQGWLSLNCDNSDATGGPYCNTAEHLMAVIEKDLGCRDTGQLKKVPMLSGFAWNDQIDGVGLGWVSFDPEISPLEPWLQTKYSDIYSRLGVRSKTGEAPGYNATYLILAKGAIVDFISARGDAWLDPNYGPIDFPTPQTRYSNVLGSLDVDGILCSFIDGQCVNAYSQKVLAIDSMSDLPAQVGLPLNKYLSGNIYYADDSLTIDEPGAIQFTNQTGFGNGAGTIIVNGDLTVNSNIIYDNTDRLTKFRNLASAAWVVKGDLKIGPDVTDLAGNFIVLGDSAIEKCPPDTGDERQELASCGQFYSCYPNSPASCASYPLRVSGLVMAKKFYFDRTFVDKYAAVKEGSEIVIYDGRLLANVPPGFSNFIKALPIWRSGVFSR</sequence>